<feature type="domain" description="Mur ligase central" evidence="16">
    <location>
        <begin position="111"/>
        <end position="307"/>
    </location>
</feature>
<feature type="short sequence motif" description="Meso-diaminopimelate recognition motif" evidence="12">
    <location>
        <begin position="403"/>
        <end position="406"/>
    </location>
</feature>
<comment type="catalytic activity">
    <reaction evidence="12">
        <text>UDP-N-acetyl-alpha-D-muramoyl-L-alanyl-D-glutamate + meso-2,6-diaminopimelate + ATP = UDP-N-acetyl-alpha-D-muramoyl-L-alanyl-gamma-D-glutamyl-meso-2,6-diaminopimelate + ADP + phosphate + H(+)</text>
        <dbReference type="Rhea" id="RHEA:23676"/>
        <dbReference type="ChEBI" id="CHEBI:15378"/>
        <dbReference type="ChEBI" id="CHEBI:30616"/>
        <dbReference type="ChEBI" id="CHEBI:43474"/>
        <dbReference type="ChEBI" id="CHEBI:57791"/>
        <dbReference type="ChEBI" id="CHEBI:83900"/>
        <dbReference type="ChEBI" id="CHEBI:83905"/>
        <dbReference type="ChEBI" id="CHEBI:456216"/>
        <dbReference type="EC" id="6.3.2.13"/>
    </reaction>
</comment>
<dbReference type="InterPro" id="IPR004101">
    <property type="entry name" value="Mur_ligase_C"/>
</dbReference>
<dbReference type="GO" id="GO:0071555">
    <property type="term" value="P:cell wall organization"/>
    <property type="evidence" value="ECO:0007669"/>
    <property type="project" value="UniProtKB-KW"/>
</dbReference>
<evidence type="ECO:0000256" key="12">
    <source>
        <dbReference type="HAMAP-Rule" id="MF_00208"/>
    </source>
</evidence>
<dbReference type="PANTHER" id="PTHR23135:SF4">
    <property type="entry name" value="UDP-N-ACETYLMURAMOYL-L-ALANYL-D-GLUTAMATE--2,6-DIAMINOPIMELATE LIGASE MURE HOMOLOG, CHLOROPLASTIC"/>
    <property type="match status" value="1"/>
</dbReference>
<dbReference type="Proteomes" id="UP000662088">
    <property type="component" value="Unassembled WGS sequence"/>
</dbReference>
<dbReference type="GO" id="GO:0009252">
    <property type="term" value="P:peptidoglycan biosynthetic process"/>
    <property type="evidence" value="ECO:0007669"/>
    <property type="project" value="UniProtKB-UniRule"/>
</dbReference>
<dbReference type="InterPro" id="IPR018109">
    <property type="entry name" value="Folylpolyglutamate_synth_CS"/>
</dbReference>
<feature type="domain" description="Mur ligase N-terminal catalytic" evidence="14">
    <location>
        <begin position="22"/>
        <end position="99"/>
    </location>
</feature>
<evidence type="ECO:0000256" key="5">
    <source>
        <dbReference type="ARBA" id="ARBA00022618"/>
    </source>
</evidence>
<feature type="binding site" evidence="12">
    <location>
        <position position="457"/>
    </location>
    <ligand>
        <name>meso-2,6-diaminopimelate</name>
        <dbReference type="ChEBI" id="CHEBI:57791"/>
    </ligand>
</feature>
<keyword evidence="12" id="KW-0460">Magnesium</keyword>
<accession>A0A8I0AD70</accession>
<dbReference type="InterPro" id="IPR005761">
    <property type="entry name" value="UDP-N-AcMur-Glu-dNH2Pim_ligase"/>
</dbReference>
<keyword evidence="5 12" id="KW-0132">Cell division</keyword>
<keyword evidence="11 12" id="KW-0961">Cell wall biogenesis/degradation</keyword>
<dbReference type="InterPro" id="IPR035911">
    <property type="entry name" value="MurE/MurF_N"/>
</dbReference>
<comment type="function">
    <text evidence="12">Catalyzes the addition of meso-diaminopimelic acid to the nucleotide precursor UDP-N-acetylmuramoyl-L-alanyl-D-glutamate (UMAG) in the biosynthesis of bacterial cell-wall peptidoglycan.</text>
</comment>
<evidence type="ECO:0000256" key="8">
    <source>
        <dbReference type="ARBA" id="ARBA00022960"/>
    </source>
</evidence>
<comment type="similarity">
    <text evidence="2 12">Belongs to the MurCDEF family. MurE subfamily.</text>
</comment>
<evidence type="ECO:0000256" key="6">
    <source>
        <dbReference type="ARBA" id="ARBA00022741"/>
    </source>
</evidence>
<dbReference type="Pfam" id="PF02875">
    <property type="entry name" value="Mur_ligase_C"/>
    <property type="match status" value="1"/>
</dbReference>
<dbReference type="NCBIfam" id="NF001126">
    <property type="entry name" value="PRK00139.1-4"/>
    <property type="match status" value="1"/>
</dbReference>
<dbReference type="InterPro" id="IPR036565">
    <property type="entry name" value="Mur-like_cat_sf"/>
</dbReference>
<evidence type="ECO:0000256" key="10">
    <source>
        <dbReference type="ARBA" id="ARBA00023306"/>
    </source>
</evidence>
<dbReference type="GO" id="GO:0000287">
    <property type="term" value="F:magnesium ion binding"/>
    <property type="evidence" value="ECO:0007669"/>
    <property type="project" value="UniProtKB-UniRule"/>
</dbReference>
<evidence type="ECO:0000256" key="3">
    <source>
        <dbReference type="ARBA" id="ARBA00022490"/>
    </source>
</evidence>
<keyword evidence="10 12" id="KW-0131">Cell cycle</keyword>
<sequence>MKLLELLNGVDYKVLQGSDEKEINKIQYDSRKITENDLFVCLSGFEVDGHDYAVNAIKAGATVVMCEKDLDLNTIPEEVTVLRVTEGRKALAIMSANFYDHPTKKLKLIGVTGTNGKTTSVYILKSILEKSGEKVGLVGTIANYIGDEKVKSERTTPESLELQKLFKDMVDKGCKYCVMEVSSHSLELDRVYGCNFEVGIFTNITRDHLDFHKTFDNYYNAKFKLFERSKISVINIDNSYGYRVLNDVEKLGKKTVTYSIENSSDFRAENIRLEEKDILFDCNNTSYKFVLPGEYNIYNALGTIAAAKELNISEECIKSGLLDVVVPGRCERIGDKYDIPYEIIIDFAHTPDGMKNILETLKSFAKNRLIAVYGSGGDRDKIKRAELGRVGSEIADLVIITSDNPRHEDPMAIIKDIVVGIEKTNYLAIENRSEAIRLALKMAEPGDVVVLAGKGHETYQINNEGVIHFDEREVVDEILSGK</sequence>
<feature type="binding site" evidence="12">
    <location>
        <begin position="113"/>
        <end position="119"/>
    </location>
    <ligand>
        <name>ATP</name>
        <dbReference type="ChEBI" id="CHEBI:30616"/>
    </ligand>
</feature>
<feature type="binding site" evidence="12">
    <location>
        <begin position="403"/>
        <end position="406"/>
    </location>
    <ligand>
        <name>meso-2,6-diaminopimelate</name>
        <dbReference type="ChEBI" id="CHEBI:57791"/>
    </ligand>
</feature>
<dbReference type="EC" id="6.3.2.13" evidence="12"/>
<dbReference type="SUPFAM" id="SSF53623">
    <property type="entry name" value="MurD-like peptide ligases, catalytic domain"/>
    <property type="match status" value="1"/>
</dbReference>
<comment type="pathway">
    <text evidence="1 12 13">Cell wall biogenesis; peptidoglycan biosynthesis.</text>
</comment>
<reference evidence="17" key="1">
    <citation type="submission" date="2020-08" db="EMBL/GenBank/DDBJ databases">
        <title>Genome public.</title>
        <authorList>
            <person name="Liu C."/>
            <person name="Sun Q."/>
        </authorList>
    </citation>
    <scope>NUCLEOTIDE SEQUENCE</scope>
    <source>
        <strain evidence="17">NSJ-42</strain>
    </source>
</reference>
<dbReference type="Gene3D" id="3.40.1390.10">
    <property type="entry name" value="MurE/MurF, N-terminal domain"/>
    <property type="match status" value="1"/>
</dbReference>
<comment type="caution">
    <text evidence="12">Lacks conserved residue(s) required for the propagation of feature annotation.</text>
</comment>
<gene>
    <name evidence="12" type="primary">murE</name>
    <name evidence="17" type="ORF">H8R92_07415</name>
</gene>
<keyword evidence="3 12" id="KW-0963">Cytoplasm</keyword>
<comment type="PTM">
    <text evidence="12">Carboxylation is probably crucial for Mg(2+) binding and, consequently, for the gamma-phosphate positioning of ATP.</text>
</comment>
<dbReference type="InterPro" id="IPR000713">
    <property type="entry name" value="Mur_ligase_N"/>
</dbReference>
<dbReference type="AlphaFoldDB" id="A0A8I0AD70"/>
<feature type="binding site" evidence="12">
    <location>
        <position position="182"/>
    </location>
    <ligand>
        <name>UDP-N-acetyl-alpha-D-muramoyl-L-alanyl-D-glutamate</name>
        <dbReference type="ChEBI" id="CHEBI:83900"/>
    </ligand>
</feature>
<evidence type="ECO:0000256" key="13">
    <source>
        <dbReference type="RuleBase" id="RU004135"/>
    </source>
</evidence>
<feature type="binding site" evidence="12">
    <location>
        <position position="453"/>
    </location>
    <ligand>
        <name>meso-2,6-diaminopimelate</name>
        <dbReference type="ChEBI" id="CHEBI:57791"/>
    </ligand>
</feature>
<dbReference type="GO" id="GO:0004326">
    <property type="term" value="F:tetrahydrofolylpolyglutamate synthase activity"/>
    <property type="evidence" value="ECO:0007669"/>
    <property type="project" value="InterPro"/>
</dbReference>
<dbReference type="GO" id="GO:0005737">
    <property type="term" value="C:cytoplasm"/>
    <property type="evidence" value="ECO:0007669"/>
    <property type="project" value="UniProtKB-SubCell"/>
</dbReference>
<comment type="cofactor">
    <cofactor evidence="12">
        <name>Mg(2+)</name>
        <dbReference type="ChEBI" id="CHEBI:18420"/>
    </cofactor>
</comment>
<protein>
    <recommendedName>
        <fullName evidence="12">UDP-N-acetylmuramoyl-L-alanyl-D-glutamate--2,6-diaminopimelate ligase</fullName>
        <ecNumber evidence="12">6.3.2.13</ecNumber>
    </recommendedName>
    <alternativeName>
        <fullName evidence="12">Meso-A2pm-adding enzyme</fullName>
    </alternativeName>
    <alternativeName>
        <fullName evidence="12">Meso-diaminopimelate-adding enzyme</fullName>
    </alternativeName>
    <alternativeName>
        <fullName evidence="12">UDP-MurNAc-L-Ala-D-Glu:meso-diaminopimelate ligase</fullName>
    </alternativeName>
    <alternativeName>
        <fullName evidence="12">UDP-MurNAc-tripeptide synthetase</fullName>
    </alternativeName>
    <alternativeName>
        <fullName evidence="12">UDP-N-acetylmuramyl-tripeptide synthetase</fullName>
    </alternativeName>
</protein>
<evidence type="ECO:0000313" key="17">
    <source>
        <dbReference type="EMBL" id="MBC5640264.1"/>
    </source>
</evidence>
<dbReference type="GO" id="GO:0008765">
    <property type="term" value="F:UDP-N-acetylmuramoylalanyl-D-glutamate-2,6-diaminopimelate ligase activity"/>
    <property type="evidence" value="ECO:0007669"/>
    <property type="project" value="UniProtKB-UniRule"/>
</dbReference>
<evidence type="ECO:0000256" key="4">
    <source>
        <dbReference type="ARBA" id="ARBA00022598"/>
    </source>
</evidence>
<proteinExistence type="inferred from homology"/>
<organism evidence="17 18">
    <name type="scientific">Clostridium lentum</name>
    <dbReference type="NCBI Taxonomy" id="2763037"/>
    <lineage>
        <taxon>Bacteria</taxon>
        <taxon>Bacillati</taxon>
        <taxon>Bacillota</taxon>
        <taxon>Clostridia</taxon>
        <taxon>Eubacteriales</taxon>
        <taxon>Clostridiaceae</taxon>
        <taxon>Clostridium</taxon>
    </lineage>
</organism>
<evidence type="ECO:0000259" key="14">
    <source>
        <dbReference type="Pfam" id="PF01225"/>
    </source>
</evidence>
<evidence type="ECO:0000256" key="7">
    <source>
        <dbReference type="ARBA" id="ARBA00022840"/>
    </source>
</evidence>
<keyword evidence="6 12" id="KW-0547">Nucleotide-binding</keyword>
<keyword evidence="9 12" id="KW-0573">Peptidoglycan synthesis</keyword>
<feature type="modified residue" description="N6-carboxylysine" evidence="12">
    <location>
        <position position="222"/>
    </location>
</feature>
<evidence type="ECO:0000313" key="18">
    <source>
        <dbReference type="Proteomes" id="UP000662088"/>
    </source>
</evidence>
<dbReference type="InterPro" id="IPR036615">
    <property type="entry name" value="Mur_ligase_C_dom_sf"/>
</dbReference>
<name>A0A8I0AD70_9CLOT</name>
<keyword evidence="4 12" id="KW-0436">Ligase</keyword>
<keyword evidence="8 12" id="KW-0133">Cell shape</keyword>
<dbReference type="GO" id="GO:0005524">
    <property type="term" value="F:ATP binding"/>
    <property type="evidence" value="ECO:0007669"/>
    <property type="project" value="UniProtKB-UniRule"/>
</dbReference>
<evidence type="ECO:0000256" key="9">
    <source>
        <dbReference type="ARBA" id="ARBA00022984"/>
    </source>
</evidence>
<feature type="binding site" evidence="12">
    <location>
        <position position="190"/>
    </location>
    <ligand>
        <name>UDP-N-acetyl-alpha-D-muramoyl-L-alanyl-D-glutamate</name>
        <dbReference type="ChEBI" id="CHEBI:83900"/>
    </ligand>
</feature>
<evidence type="ECO:0000259" key="16">
    <source>
        <dbReference type="Pfam" id="PF08245"/>
    </source>
</evidence>
<dbReference type="RefSeq" id="WP_022212643.1">
    <property type="nucleotide sequence ID" value="NZ_JACOOQ010000010.1"/>
</dbReference>
<comment type="subcellular location">
    <subcellularLocation>
        <location evidence="12 13">Cytoplasm</location>
    </subcellularLocation>
</comment>
<dbReference type="SUPFAM" id="SSF53244">
    <property type="entry name" value="MurD-like peptide ligases, peptide-binding domain"/>
    <property type="match status" value="1"/>
</dbReference>
<dbReference type="HAMAP" id="MF_00208">
    <property type="entry name" value="MurE"/>
    <property type="match status" value="1"/>
</dbReference>
<keyword evidence="7 12" id="KW-0067">ATP-binding</keyword>
<dbReference type="Gene3D" id="3.40.1190.10">
    <property type="entry name" value="Mur-like, catalytic domain"/>
    <property type="match status" value="1"/>
</dbReference>
<evidence type="ECO:0000256" key="1">
    <source>
        <dbReference type="ARBA" id="ARBA00004752"/>
    </source>
</evidence>
<dbReference type="Pfam" id="PF01225">
    <property type="entry name" value="Mur_ligase"/>
    <property type="match status" value="1"/>
</dbReference>
<dbReference type="PANTHER" id="PTHR23135">
    <property type="entry name" value="MUR LIGASE FAMILY MEMBER"/>
    <property type="match status" value="1"/>
</dbReference>
<dbReference type="SUPFAM" id="SSF63418">
    <property type="entry name" value="MurE/MurF N-terminal domain"/>
    <property type="match status" value="1"/>
</dbReference>
<evidence type="ECO:0000256" key="11">
    <source>
        <dbReference type="ARBA" id="ARBA00023316"/>
    </source>
</evidence>
<comment type="caution">
    <text evidence="17">The sequence shown here is derived from an EMBL/GenBank/DDBJ whole genome shotgun (WGS) entry which is preliminary data.</text>
</comment>
<evidence type="ECO:0000256" key="2">
    <source>
        <dbReference type="ARBA" id="ARBA00005898"/>
    </source>
</evidence>
<dbReference type="Gene3D" id="3.90.190.20">
    <property type="entry name" value="Mur ligase, C-terminal domain"/>
    <property type="match status" value="1"/>
</dbReference>
<dbReference type="PROSITE" id="PS01011">
    <property type="entry name" value="FOLYLPOLYGLU_SYNT_1"/>
    <property type="match status" value="1"/>
</dbReference>
<dbReference type="GO" id="GO:0008360">
    <property type="term" value="P:regulation of cell shape"/>
    <property type="evidence" value="ECO:0007669"/>
    <property type="project" value="UniProtKB-KW"/>
</dbReference>
<dbReference type="InterPro" id="IPR013221">
    <property type="entry name" value="Mur_ligase_cen"/>
</dbReference>
<feature type="binding site" evidence="12">
    <location>
        <position position="379"/>
    </location>
    <ligand>
        <name>meso-2,6-diaminopimelate</name>
        <dbReference type="ChEBI" id="CHEBI:57791"/>
    </ligand>
</feature>
<dbReference type="Pfam" id="PF08245">
    <property type="entry name" value="Mur_ligase_M"/>
    <property type="match status" value="1"/>
</dbReference>
<dbReference type="NCBIfam" id="TIGR01085">
    <property type="entry name" value="murE"/>
    <property type="match status" value="1"/>
</dbReference>
<dbReference type="GO" id="GO:0051301">
    <property type="term" value="P:cell division"/>
    <property type="evidence" value="ECO:0007669"/>
    <property type="project" value="UniProtKB-KW"/>
</dbReference>
<evidence type="ECO:0000259" key="15">
    <source>
        <dbReference type="Pfam" id="PF02875"/>
    </source>
</evidence>
<feature type="binding site" evidence="12">
    <location>
        <begin position="155"/>
        <end position="156"/>
    </location>
    <ligand>
        <name>UDP-N-acetyl-alpha-D-muramoyl-L-alanyl-D-glutamate</name>
        <dbReference type="ChEBI" id="CHEBI:83900"/>
    </ligand>
</feature>
<dbReference type="UniPathway" id="UPA00219"/>
<feature type="binding site" evidence="12">
    <location>
        <position position="30"/>
    </location>
    <ligand>
        <name>UDP-N-acetyl-alpha-D-muramoyl-L-alanyl-D-glutamate</name>
        <dbReference type="ChEBI" id="CHEBI:83900"/>
    </ligand>
</feature>
<dbReference type="EMBL" id="JACOOQ010000010">
    <property type="protein sequence ID" value="MBC5640264.1"/>
    <property type="molecule type" value="Genomic_DNA"/>
</dbReference>
<feature type="domain" description="Mur ligase C-terminal" evidence="15">
    <location>
        <begin position="328"/>
        <end position="455"/>
    </location>
</feature>
<keyword evidence="18" id="KW-1185">Reference proteome</keyword>